<sequence length="99" mass="11336">MVVKPETTSGKGSDKIPLQWVLEFVEDLDKIIQALNIELDRAINRQPVKNMECLENIIVDLDDEMHALAINVGEAGVVLISRWITIKRRKDQICIFSYQ</sequence>
<proteinExistence type="predicted"/>
<organism evidence="2 3">
    <name type="scientific">Drosophila madeirensis</name>
    <name type="common">Fruit fly</name>
    <dbReference type="NCBI Taxonomy" id="30013"/>
    <lineage>
        <taxon>Eukaryota</taxon>
        <taxon>Metazoa</taxon>
        <taxon>Ecdysozoa</taxon>
        <taxon>Arthropoda</taxon>
        <taxon>Hexapoda</taxon>
        <taxon>Insecta</taxon>
        <taxon>Pterygota</taxon>
        <taxon>Neoptera</taxon>
        <taxon>Endopterygota</taxon>
        <taxon>Diptera</taxon>
        <taxon>Brachycera</taxon>
        <taxon>Muscomorpha</taxon>
        <taxon>Ephydroidea</taxon>
        <taxon>Drosophilidae</taxon>
        <taxon>Drosophila</taxon>
        <taxon>Sophophora</taxon>
    </lineage>
</organism>
<keyword evidence="1" id="KW-0175">Coiled coil</keyword>
<evidence type="ECO:0000313" key="2">
    <source>
        <dbReference type="EMBL" id="BFG01482.1"/>
    </source>
</evidence>
<dbReference type="AlphaFoldDB" id="A0AAU9G1C9"/>
<keyword evidence="3" id="KW-1185">Reference proteome</keyword>
<feature type="coiled-coil region" evidence="1">
    <location>
        <begin position="25"/>
        <end position="71"/>
    </location>
</feature>
<dbReference type="Proteomes" id="UP001500889">
    <property type="component" value="Chromosome A"/>
</dbReference>
<name>A0AAU9G1C9_DROMD</name>
<reference evidence="2 3" key="1">
    <citation type="submission" date="2024-02" db="EMBL/GenBank/DDBJ databases">
        <title>A chromosome-level genome assembly of Drosophila madeirensis, a fruit fly species endemic to Madeira island.</title>
        <authorList>
            <person name="Tomihara K."/>
            <person name="Llopart A."/>
            <person name="Yamamoto D."/>
        </authorList>
    </citation>
    <scope>NUCLEOTIDE SEQUENCE [LARGE SCALE GENOMIC DNA]</scope>
    <source>
        <strain evidence="2 3">RF1</strain>
    </source>
</reference>
<accession>A0AAU9G1C9</accession>
<protein>
    <submittedName>
        <fullName evidence="2">Uncharacterized protein</fullName>
    </submittedName>
</protein>
<evidence type="ECO:0000256" key="1">
    <source>
        <dbReference type="SAM" id="Coils"/>
    </source>
</evidence>
<dbReference type="EMBL" id="AP029266">
    <property type="protein sequence ID" value="BFG01482.1"/>
    <property type="molecule type" value="Genomic_DNA"/>
</dbReference>
<evidence type="ECO:0000313" key="3">
    <source>
        <dbReference type="Proteomes" id="UP001500889"/>
    </source>
</evidence>
<gene>
    <name evidence="2" type="ORF">DMAD_01227</name>
</gene>